<dbReference type="Pfam" id="PF08645">
    <property type="entry name" value="PNK3P"/>
    <property type="match status" value="1"/>
</dbReference>
<dbReference type="InterPro" id="IPR013954">
    <property type="entry name" value="PNK3P"/>
</dbReference>
<accession>W6MU76</accession>
<dbReference type="STRING" id="1382522.W6MU76"/>
<dbReference type="PANTHER" id="PTHR12083:SF9">
    <property type="entry name" value="BIFUNCTIONAL POLYNUCLEOTIDE PHOSPHATASE_KINASE"/>
    <property type="match status" value="1"/>
</dbReference>
<reference evidence="1" key="2">
    <citation type="submission" date="2014-02" db="EMBL/GenBank/DDBJ databases">
        <title>Complete DNA sequence of /Kuraishia capsulata/ illustrates novel genomic features among budding yeasts (/Saccharomycotina/).</title>
        <authorList>
            <person name="Morales L."/>
            <person name="Noel B."/>
            <person name="Porcel B."/>
            <person name="Marcet-Houben M."/>
            <person name="Hullo M-F."/>
            <person name="Sacerdot C."/>
            <person name="Tekaia F."/>
            <person name="Leh-Louis V."/>
            <person name="Despons L."/>
            <person name="Khanna V."/>
            <person name="Aury J-M."/>
            <person name="Barbe V."/>
            <person name="Couloux A."/>
            <person name="Labadie K."/>
            <person name="Pelletier E."/>
            <person name="Souciet J-L."/>
            <person name="Boekhout T."/>
            <person name="Gabaldon T."/>
            <person name="Wincker P."/>
            <person name="Dujon B."/>
        </authorList>
    </citation>
    <scope>NUCLEOTIDE SEQUENCE</scope>
    <source>
        <strain evidence="1">CBS 1993</strain>
    </source>
</reference>
<keyword evidence="2" id="KW-1185">Reference proteome</keyword>
<organism evidence="1 2">
    <name type="scientific">Kuraishia capsulata CBS 1993</name>
    <dbReference type="NCBI Taxonomy" id="1382522"/>
    <lineage>
        <taxon>Eukaryota</taxon>
        <taxon>Fungi</taxon>
        <taxon>Dikarya</taxon>
        <taxon>Ascomycota</taxon>
        <taxon>Saccharomycotina</taxon>
        <taxon>Pichiomycetes</taxon>
        <taxon>Pichiales</taxon>
        <taxon>Pichiaceae</taxon>
        <taxon>Kuraishia</taxon>
    </lineage>
</organism>
<dbReference type="InterPro" id="IPR023214">
    <property type="entry name" value="HAD_sf"/>
</dbReference>
<dbReference type="EMBL" id="HG793126">
    <property type="protein sequence ID" value="CDK25485.1"/>
    <property type="molecule type" value="Genomic_DNA"/>
</dbReference>
<evidence type="ECO:0008006" key="3">
    <source>
        <dbReference type="Google" id="ProtNLM"/>
    </source>
</evidence>
<dbReference type="GO" id="GO:0003690">
    <property type="term" value="F:double-stranded DNA binding"/>
    <property type="evidence" value="ECO:0007669"/>
    <property type="project" value="TreeGrafter"/>
</dbReference>
<protein>
    <recommendedName>
        <fullName evidence="3">PNK FHA domain-containing protein</fullName>
    </recommendedName>
</protein>
<proteinExistence type="predicted"/>
<dbReference type="InterPro" id="IPR006549">
    <property type="entry name" value="HAD-SF_hydro_IIIA"/>
</dbReference>
<dbReference type="AlphaFoldDB" id="W6MU76"/>
<dbReference type="GO" id="GO:0006281">
    <property type="term" value="P:DNA repair"/>
    <property type="evidence" value="ECO:0007669"/>
    <property type="project" value="TreeGrafter"/>
</dbReference>
<dbReference type="GeneID" id="34518885"/>
<dbReference type="NCBIfam" id="TIGR01664">
    <property type="entry name" value="DNA-3'-Pase"/>
    <property type="match status" value="1"/>
</dbReference>
<evidence type="ECO:0000313" key="2">
    <source>
        <dbReference type="Proteomes" id="UP000019384"/>
    </source>
</evidence>
<dbReference type="OrthoDB" id="19045at2759"/>
<dbReference type="PANTHER" id="PTHR12083">
    <property type="entry name" value="BIFUNCTIONAL POLYNUCLEOTIDE PHOSPHATASE/KINASE"/>
    <property type="match status" value="1"/>
</dbReference>
<dbReference type="GO" id="GO:0046403">
    <property type="term" value="F:polynucleotide 3'-phosphatase activity"/>
    <property type="evidence" value="ECO:0007669"/>
    <property type="project" value="TreeGrafter"/>
</dbReference>
<sequence>MASKSILNILGKGKPSKIQKPQSVSSPSRVLDLNLGDGWEVASQTCLIYTPKPTRKEDEARSEAQVSKDLKTKVAAFDLDHTLIKSKSGAKNFSIAPTDWKWLFPSVPQKLRELADQGFQVLIFTNQGVTVVKKDSKSMGNFTTKMQLIFCQLPVKLYAACRLPKKTVSLDGKDFRKPSTEMWQLALLHLGISKDDIDMENSFFVGDAAGRPDDFSDSDKVFAHRIGLTFHVPEEYFV</sequence>
<dbReference type="SUPFAM" id="SSF56784">
    <property type="entry name" value="HAD-like"/>
    <property type="match status" value="1"/>
</dbReference>
<name>W6MU76_9ASCO</name>
<reference evidence="1" key="1">
    <citation type="submission" date="2013-12" db="EMBL/GenBank/DDBJ databases">
        <authorList>
            <person name="Genoscope - CEA"/>
        </authorList>
    </citation>
    <scope>NUCLEOTIDE SEQUENCE</scope>
    <source>
        <strain evidence="1">CBS 1993</strain>
    </source>
</reference>
<gene>
    <name evidence="1" type="ORF">KUCA_T00001455001</name>
</gene>
<dbReference type="InterPro" id="IPR036412">
    <property type="entry name" value="HAD-like_sf"/>
</dbReference>
<dbReference type="GO" id="GO:0046404">
    <property type="term" value="F:ATP-dependent polydeoxyribonucleotide 5'-hydroxyl-kinase activity"/>
    <property type="evidence" value="ECO:0007669"/>
    <property type="project" value="TreeGrafter"/>
</dbReference>
<dbReference type="NCBIfam" id="TIGR01662">
    <property type="entry name" value="HAD-SF-IIIA"/>
    <property type="match status" value="1"/>
</dbReference>
<dbReference type="Gene3D" id="3.40.50.1000">
    <property type="entry name" value="HAD superfamily/HAD-like"/>
    <property type="match status" value="1"/>
</dbReference>
<dbReference type="InterPro" id="IPR006551">
    <property type="entry name" value="Polynucleotide_phosphatase"/>
</dbReference>
<evidence type="ECO:0000313" key="1">
    <source>
        <dbReference type="EMBL" id="CDK25485.1"/>
    </source>
</evidence>
<dbReference type="Proteomes" id="UP000019384">
    <property type="component" value="Unassembled WGS sequence"/>
</dbReference>
<dbReference type="RefSeq" id="XP_022457497.1">
    <property type="nucleotide sequence ID" value="XM_022603635.1"/>
</dbReference>
<dbReference type="HOGENOM" id="CLU_014938_0_0_1"/>